<feature type="region of interest" description="Disordered" evidence="4">
    <location>
        <begin position="896"/>
        <end position="936"/>
    </location>
</feature>
<feature type="compositionally biased region" description="Low complexity" evidence="4">
    <location>
        <begin position="1"/>
        <end position="14"/>
    </location>
</feature>
<feature type="region of interest" description="Disordered" evidence="4">
    <location>
        <begin position="733"/>
        <end position="807"/>
    </location>
</feature>
<feature type="domain" description="FHA" evidence="5">
    <location>
        <begin position="453"/>
        <end position="486"/>
    </location>
</feature>
<keyword evidence="8" id="KW-1185">Reference proteome</keyword>
<feature type="compositionally biased region" description="Basic and acidic residues" evidence="4">
    <location>
        <begin position="140"/>
        <end position="170"/>
    </location>
</feature>
<dbReference type="SUPFAM" id="SSF49879">
    <property type="entry name" value="SMAD/FHA domain"/>
    <property type="match status" value="1"/>
</dbReference>
<sequence length="1298" mass="140764">MAAAMTSSSAGSIALEGQSGSVPVSRAATTPAAATMAPAADCTILTANPEGPEPKQEEPPMPKADATKSSTVQVTKSSGEKGGETPHSHQASPTSNSILNPPDAKTETTGPLETSSPTGRKPLPNETNSTPATTSSGIASDKDEKTSNTKEAEKAADPQEVAPKDEKEAGSGKSSIPSNVFFHLFVYLSLMFLAPSPGNMIFSPDPRYGDDQPPGYNMELDTFGLAMTMSPSHTVNPSSMSIREHGHAQTSPEISTNRPTFDHVTQQDQDSSVPPEVRRGVKKIETSAYLRFPDGTFYFTPDAAKVVIGRDQKAFRRRKALEDRRNIWRRQEALYTQGQGSYPGPFPEFKHFYKNTRSAISEEGGFMGGSDDEPEDNDGEEENDDTGPNPNVDPNIPPLESEPEGDDDERPDPMQASSLAQTKIKSSGTSERHGCPILRIHPPDADFKRMNAISREHLMIEYLPKEDQWQALGLGKNGFFINNEFWGSDQGPIILRSGCLLQVYSVQFTFGLIGIENGFTCLAEQNAAREQEQGISFEFGAHGPPAEDEQHDPTIAALELLPEAAKYRVAQPDAQPVVSQPAPPMALPVAAPSTSQIQDPHSHGLAAVAAAISGGAAYSNNIMMDAQDGSAMPRQPQYGHVERELTSEEKDSLGVLEADFLPVPLTAHDIPPSLYYVLPYADTKKGPGRPPKPGKQFSKRVEKELKGHAERKLQNSQPQQYGNTDMVMTADGLQQASRQPRARAGPKPPVVGDTVMIDSDGVDATPKRSYNKRKASESGLDESTDRSQKRRQQPRSKTPPLELGARDAFTTEQLMKPTRTYAWILYDILKEEQASLALKSIYKRIKMRYPHFFFEESTKGWESSVRHNLGGNDAFVKDEDGCWYLRPGWDPDTSKKLKAEAEQRAKEQAEQHQQHQQHPQQPSSQPQPYQAPMVAAAAPAPVSLPSGLAALANTDATGPQLLHTHTTAAPVPAAVPAPAQPAAPVLKPEVVVPKLYVSPYASSMQQQQPQQQVQQKAQQPAQQQTHTQPQPQPSIPMPQPLPQATIQANGGTPYSTAPAPGSSQSVFSPPEFTPQAMAQSPQVPQTVTQHRQGSIPATPTQNLSLSPQVAAGSVTVNGAPAPTSQAGPSTPSEPAAKPQRYMIYPGMILKLKTTVDKVLPRMRSMNAQSDAIMMAAALHSLKFLKECPLSGEREVTAFGTASTIIERWMESFRKDRNLADVDLVNPQAVEELGRITDLALTSLRSKYSEEAKLVIVSSLSRAIGLTSDRLEGVPSTLTSLEPVLTQQYEKALAKLHDR</sequence>
<dbReference type="InterPro" id="IPR045178">
    <property type="entry name" value="Fhl1/FHA1"/>
</dbReference>
<dbReference type="PANTHER" id="PTHR21712:SF29">
    <property type="entry name" value="PRE-RRNA-PROCESSING PROTEIN FHL1"/>
    <property type="match status" value="1"/>
</dbReference>
<feature type="domain" description="Fork-head" evidence="6">
    <location>
        <begin position="816"/>
        <end position="877"/>
    </location>
</feature>
<comment type="subcellular location">
    <subcellularLocation>
        <location evidence="3">Nucleus</location>
    </subcellularLocation>
</comment>
<feature type="region of interest" description="Disordered" evidence="4">
    <location>
        <begin position="243"/>
        <end position="276"/>
    </location>
</feature>
<dbReference type="GO" id="GO:0060962">
    <property type="term" value="P:regulation of ribosomal protein gene transcription by RNA polymerase II"/>
    <property type="evidence" value="ECO:0007669"/>
    <property type="project" value="InterPro"/>
</dbReference>
<feature type="compositionally biased region" description="Acidic residues" evidence="4">
    <location>
        <begin position="370"/>
        <end position="385"/>
    </location>
</feature>
<name>A0AAD5RXJ4_9PEZI</name>
<accession>A0AAD5RXJ4</accession>
<reference evidence="7" key="1">
    <citation type="submission" date="2022-07" db="EMBL/GenBank/DDBJ databases">
        <title>Draft genome sequence of Zalerion maritima ATCC 34329, a (micro)plastics degrading marine fungus.</title>
        <authorList>
            <person name="Paco A."/>
            <person name="Goncalves M.F.M."/>
            <person name="Rocha-Santos T.A.P."/>
            <person name="Alves A."/>
        </authorList>
    </citation>
    <scope>NUCLEOTIDE SEQUENCE</scope>
    <source>
        <strain evidence="7">ATCC 34329</strain>
    </source>
</reference>
<feature type="compositionally biased region" description="Polar residues" evidence="4">
    <location>
        <begin position="248"/>
        <end position="272"/>
    </location>
</feature>
<dbReference type="InterPro" id="IPR000253">
    <property type="entry name" value="FHA_dom"/>
</dbReference>
<feature type="compositionally biased region" description="Low complexity" evidence="4">
    <location>
        <begin position="914"/>
        <end position="936"/>
    </location>
</feature>
<evidence type="ECO:0000256" key="1">
    <source>
        <dbReference type="ARBA" id="ARBA00023125"/>
    </source>
</evidence>
<feature type="compositionally biased region" description="Acidic residues" evidence="4">
    <location>
        <begin position="401"/>
        <end position="410"/>
    </location>
</feature>
<protein>
    <submittedName>
        <fullName evidence="7">Sequence-specific DNA binding protein</fullName>
    </submittedName>
</protein>
<organism evidence="7 8">
    <name type="scientific">Zalerion maritima</name>
    <dbReference type="NCBI Taxonomy" id="339359"/>
    <lineage>
        <taxon>Eukaryota</taxon>
        <taxon>Fungi</taxon>
        <taxon>Dikarya</taxon>
        <taxon>Ascomycota</taxon>
        <taxon>Pezizomycotina</taxon>
        <taxon>Sordariomycetes</taxon>
        <taxon>Lulworthiomycetidae</taxon>
        <taxon>Lulworthiales</taxon>
        <taxon>Lulworthiaceae</taxon>
        <taxon>Zalerion</taxon>
    </lineage>
</organism>
<keyword evidence="1 3" id="KW-0238">DNA-binding</keyword>
<proteinExistence type="predicted"/>
<feature type="compositionally biased region" description="Polar residues" evidence="4">
    <location>
        <begin position="1076"/>
        <end position="1107"/>
    </location>
</feature>
<evidence type="ECO:0000256" key="4">
    <source>
        <dbReference type="SAM" id="MobiDB-lite"/>
    </source>
</evidence>
<comment type="caution">
    <text evidence="7">The sequence shown here is derived from an EMBL/GenBank/DDBJ whole genome shotgun (WGS) entry which is preliminary data.</text>
</comment>
<dbReference type="PANTHER" id="PTHR21712">
    <property type="entry name" value="PRE-RRNA-PROCESSING PROTEIN FHL1"/>
    <property type="match status" value="1"/>
</dbReference>
<feature type="compositionally biased region" description="Polar residues" evidence="4">
    <location>
        <begin position="1122"/>
        <end position="1132"/>
    </location>
</feature>
<feature type="compositionally biased region" description="Polar residues" evidence="4">
    <location>
        <begin position="1044"/>
        <end position="1067"/>
    </location>
</feature>
<dbReference type="GO" id="GO:0005634">
    <property type="term" value="C:nucleus"/>
    <property type="evidence" value="ECO:0007669"/>
    <property type="project" value="UniProtKB-SubCell"/>
</dbReference>
<keyword evidence="2 3" id="KW-0539">Nucleus</keyword>
<dbReference type="InterPro" id="IPR036390">
    <property type="entry name" value="WH_DNA-bd_sf"/>
</dbReference>
<dbReference type="Gene3D" id="1.10.10.10">
    <property type="entry name" value="Winged helix-like DNA-binding domain superfamily/Winged helix DNA-binding domain"/>
    <property type="match status" value="1"/>
</dbReference>
<dbReference type="SUPFAM" id="SSF46785">
    <property type="entry name" value="Winged helix' DNA-binding domain"/>
    <property type="match status" value="1"/>
</dbReference>
<feature type="compositionally biased region" description="Pro residues" evidence="4">
    <location>
        <begin position="1030"/>
        <end position="1041"/>
    </location>
</feature>
<evidence type="ECO:0000259" key="5">
    <source>
        <dbReference type="PROSITE" id="PS50006"/>
    </source>
</evidence>
<evidence type="ECO:0000259" key="6">
    <source>
        <dbReference type="PROSITE" id="PS50039"/>
    </source>
</evidence>
<gene>
    <name evidence="7" type="ORF">MKZ38_005170</name>
</gene>
<feature type="compositionally biased region" description="Polar residues" evidence="4">
    <location>
        <begin position="107"/>
        <end position="118"/>
    </location>
</feature>
<dbReference type="InterPro" id="IPR001766">
    <property type="entry name" value="Fork_head_dom"/>
</dbReference>
<feature type="compositionally biased region" description="Basic and acidic residues" evidence="4">
    <location>
        <begin position="896"/>
        <end position="913"/>
    </location>
</feature>
<feature type="DNA-binding region" description="Fork-head" evidence="3">
    <location>
        <begin position="816"/>
        <end position="877"/>
    </location>
</feature>
<feature type="region of interest" description="Disordered" evidence="4">
    <location>
        <begin position="1006"/>
        <end position="1138"/>
    </location>
</feature>
<dbReference type="Proteomes" id="UP001201980">
    <property type="component" value="Unassembled WGS sequence"/>
</dbReference>
<feature type="compositionally biased region" description="Low complexity" evidence="4">
    <location>
        <begin position="27"/>
        <end position="40"/>
    </location>
</feature>
<dbReference type="PROSITE" id="PS50039">
    <property type="entry name" value="FORK_HEAD_3"/>
    <property type="match status" value="1"/>
</dbReference>
<evidence type="ECO:0000256" key="2">
    <source>
        <dbReference type="ARBA" id="ARBA00023242"/>
    </source>
</evidence>
<dbReference type="Pfam" id="PF00250">
    <property type="entry name" value="Forkhead"/>
    <property type="match status" value="1"/>
</dbReference>
<dbReference type="GO" id="GO:0043565">
    <property type="term" value="F:sequence-specific DNA binding"/>
    <property type="evidence" value="ECO:0007669"/>
    <property type="project" value="InterPro"/>
</dbReference>
<dbReference type="GO" id="GO:0003700">
    <property type="term" value="F:DNA-binding transcription factor activity"/>
    <property type="evidence" value="ECO:0007669"/>
    <property type="project" value="InterPro"/>
</dbReference>
<feature type="compositionally biased region" description="Polar residues" evidence="4">
    <location>
        <begin position="125"/>
        <end position="138"/>
    </location>
</feature>
<dbReference type="EMBL" id="JAKWBI020000030">
    <property type="protein sequence ID" value="KAJ2905526.1"/>
    <property type="molecule type" value="Genomic_DNA"/>
</dbReference>
<dbReference type="SMART" id="SM00339">
    <property type="entry name" value="FH"/>
    <property type="match status" value="1"/>
</dbReference>
<dbReference type="PROSITE" id="PS50006">
    <property type="entry name" value="FHA_DOMAIN"/>
    <property type="match status" value="1"/>
</dbReference>
<feature type="region of interest" description="Disordered" evidence="4">
    <location>
        <begin position="361"/>
        <end position="440"/>
    </location>
</feature>
<evidence type="ECO:0000313" key="8">
    <source>
        <dbReference type="Proteomes" id="UP001201980"/>
    </source>
</evidence>
<feature type="compositionally biased region" description="Low complexity" evidence="4">
    <location>
        <begin position="1006"/>
        <end position="1029"/>
    </location>
</feature>
<feature type="compositionally biased region" description="Low complexity" evidence="4">
    <location>
        <begin position="67"/>
        <end position="77"/>
    </location>
</feature>
<feature type="compositionally biased region" description="Polar residues" evidence="4">
    <location>
        <begin position="88"/>
        <end position="99"/>
    </location>
</feature>
<dbReference type="InterPro" id="IPR008984">
    <property type="entry name" value="SMAD_FHA_dom_sf"/>
</dbReference>
<evidence type="ECO:0000313" key="7">
    <source>
        <dbReference type="EMBL" id="KAJ2905526.1"/>
    </source>
</evidence>
<evidence type="ECO:0000256" key="3">
    <source>
        <dbReference type="PROSITE-ProRule" id="PRU00089"/>
    </source>
</evidence>
<feature type="compositionally biased region" description="Basic and acidic residues" evidence="4">
    <location>
        <begin position="78"/>
        <end position="87"/>
    </location>
</feature>
<feature type="region of interest" description="Disordered" evidence="4">
    <location>
        <begin position="1"/>
        <end position="175"/>
    </location>
</feature>
<dbReference type="InterPro" id="IPR036388">
    <property type="entry name" value="WH-like_DNA-bd_sf"/>
</dbReference>
<feature type="compositionally biased region" description="Polar residues" evidence="4">
    <location>
        <begin position="415"/>
        <end position="429"/>
    </location>
</feature>